<feature type="signal peptide" evidence="1">
    <location>
        <begin position="1"/>
        <end position="23"/>
    </location>
</feature>
<organism evidence="2 3">
    <name type="scientific">Mucilaginibacter celer</name>
    <dbReference type="NCBI Taxonomy" id="2305508"/>
    <lineage>
        <taxon>Bacteria</taxon>
        <taxon>Pseudomonadati</taxon>
        <taxon>Bacteroidota</taxon>
        <taxon>Sphingobacteriia</taxon>
        <taxon>Sphingobacteriales</taxon>
        <taxon>Sphingobacteriaceae</taxon>
        <taxon>Mucilaginibacter</taxon>
    </lineage>
</organism>
<sequence>MKRNLFYLLPLLLTLGVACSPKSDVTPIPQPQGNFKGVFAAVLKKSTGGYDTIRDTNFRVALTASSRFVVQAETPHHVASFGAFAYNSLYIQFVDSNTVASGNGAKFHLKDVYQYGYDGSNLVLQRLGSGDTVRIQYGLKKIN</sequence>
<name>A0A494W0H0_9SPHI</name>
<dbReference type="KEGG" id="muh:HYN43_017460"/>
<dbReference type="Proteomes" id="UP000270046">
    <property type="component" value="Chromosome"/>
</dbReference>
<evidence type="ECO:0000313" key="3">
    <source>
        <dbReference type="Proteomes" id="UP000270046"/>
    </source>
</evidence>
<evidence type="ECO:0000256" key="1">
    <source>
        <dbReference type="SAM" id="SignalP"/>
    </source>
</evidence>
<reference evidence="2 3" key="1">
    <citation type="submission" date="2018-10" db="EMBL/GenBank/DDBJ databases">
        <title>Genome sequencing of Mucilaginibacter sp. HYN0043.</title>
        <authorList>
            <person name="Kim M."/>
            <person name="Yi H."/>
        </authorList>
    </citation>
    <scope>NUCLEOTIDE SEQUENCE [LARGE SCALE GENOMIC DNA]</scope>
    <source>
        <strain evidence="2 3">HYN0043</strain>
    </source>
</reference>
<keyword evidence="3" id="KW-1185">Reference proteome</keyword>
<dbReference type="OrthoDB" id="794725at2"/>
<gene>
    <name evidence="2" type="ORF">HYN43_017460</name>
</gene>
<protein>
    <submittedName>
        <fullName evidence="2">Uncharacterized protein</fullName>
    </submittedName>
</protein>
<accession>A0A494W0H0</accession>
<proteinExistence type="predicted"/>
<dbReference type="AlphaFoldDB" id="A0A494W0H0"/>
<dbReference type="PROSITE" id="PS51257">
    <property type="entry name" value="PROKAR_LIPOPROTEIN"/>
    <property type="match status" value="1"/>
</dbReference>
<evidence type="ECO:0000313" key="2">
    <source>
        <dbReference type="EMBL" id="AYL96985.1"/>
    </source>
</evidence>
<dbReference type="EMBL" id="CP032869">
    <property type="protein sequence ID" value="AYL96985.1"/>
    <property type="molecule type" value="Genomic_DNA"/>
</dbReference>
<dbReference type="RefSeq" id="WP_119410572.1">
    <property type="nucleotide sequence ID" value="NZ_CP032869.1"/>
</dbReference>
<keyword evidence="1" id="KW-0732">Signal</keyword>
<feature type="chain" id="PRO_5019782962" evidence="1">
    <location>
        <begin position="24"/>
        <end position="143"/>
    </location>
</feature>